<evidence type="ECO:0000313" key="1">
    <source>
        <dbReference type="EMBL" id="KEO83145.1"/>
    </source>
</evidence>
<dbReference type="Proteomes" id="UP000027931">
    <property type="component" value="Unassembled WGS sequence"/>
</dbReference>
<sequence>MLATVVDTYEQVQDMIREIGILPLSSFIPEYPSLEGVTRKEAWHTGSDTDPWLWRDRAAGEGVAAYGRFFKKKPILVSRDLYPYLQAVLRDEWEVDARYEDGQLSHAAKRIYEAVRDNGGIDTKALRVAVGMQDKDSKNDYDKALIELQETGDLVIAGIDERRLNDQGLKSGWNSTCYELADRWLEQHGAAPLALSREEAKAHLFAHLENVCTEAALAFFRKLFK</sequence>
<dbReference type="InterPro" id="IPR056298">
    <property type="entry name" value="AlkZ-rel"/>
</dbReference>
<gene>
    <name evidence="1" type="ORF">EL26_11795</name>
</gene>
<dbReference type="Pfam" id="PF24741">
    <property type="entry name" value="AlkZ-rel"/>
    <property type="match status" value="1"/>
</dbReference>
<accession>A0A074LRQ3</accession>
<organism evidence="1 2">
    <name type="scientific">Tumebacillus flagellatus</name>
    <dbReference type="NCBI Taxonomy" id="1157490"/>
    <lineage>
        <taxon>Bacteria</taxon>
        <taxon>Bacillati</taxon>
        <taxon>Bacillota</taxon>
        <taxon>Bacilli</taxon>
        <taxon>Bacillales</taxon>
        <taxon>Alicyclobacillaceae</taxon>
        <taxon>Tumebacillus</taxon>
    </lineage>
</organism>
<dbReference type="AlphaFoldDB" id="A0A074LRQ3"/>
<dbReference type="eggNOG" id="ENOG502Z7N2">
    <property type="taxonomic scope" value="Bacteria"/>
</dbReference>
<proteinExistence type="predicted"/>
<evidence type="ECO:0000313" key="2">
    <source>
        <dbReference type="Proteomes" id="UP000027931"/>
    </source>
</evidence>
<comment type="caution">
    <text evidence="1">The sequence shown here is derived from an EMBL/GenBank/DDBJ whole genome shotgun (WGS) entry which is preliminary data.</text>
</comment>
<dbReference type="EMBL" id="JMIR01000014">
    <property type="protein sequence ID" value="KEO83145.1"/>
    <property type="molecule type" value="Genomic_DNA"/>
</dbReference>
<dbReference type="STRING" id="1157490.EL26_11795"/>
<protein>
    <submittedName>
        <fullName evidence="1">Uncharacterized protein</fullName>
    </submittedName>
</protein>
<reference evidence="1 2" key="1">
    <citation type="journal article" date="2013" name="Int. J. Syst. Evol. Microbiol.">
        <title>Tumebacillus flagellatus sp. nov., an alpha-amylase/pullulanase-producing bacterium isolated from cassava wastewater.</title>
        <authorList>
            <person name="Wang Q."/>
            <person name="Xie N."/>
            <person name="Qin Y."/>
            <person name="Shen N."/>
            <person name="Zhu J."/>
            <person name="Mi H."/>
            <person name="Huang R."/>
        </authorList>
    </citation>
    <scope>NUCLEOTIDE SEQUENCE [LARGE SCALE GENOMIC DNA]</scope>
    <source>
        <strain evidence="1 2">GST4</strain>
    </source>
</reference>
<name>A0A074LRQ3_9BACL</name>
<keyword evidence="2" id="KW-1185">Reference proteome</keyword>